<dbReference type="Pfam" id="PF03636">
    <property type="entry name" value="Glyco_hydro_65N"/>
    <property type="match status" value="1"/>
</dbReference>
<evidence type="ECO:0000259" key="7">
    <source>
        <dbReference type="Pfam" id="PF03633"/>
    </source>
</evidence>
<organism evidence="9 10">
    <name type="scientific">Mycoplasmopsis cynos</name>
    <dbReference type="NCBI Taxonomy" id="171284"/>
    <lineage>
        <taxon>Bacteria</taxon>
        <taxon>Bacillati</taxon>
        <taxon>Mycoplasmatota</taxon>
        <taxon>Mycoplasmoidales</taxon>
        <taxon>Metamycoplasmataceae</taxon>
        <taxon>Mycoplasmopsis</taxon>
    </lineage>
</organism>
<dbReference type="PIRSF" id="PIRSF036289">
    <property type="entry name" value="Glycosyl_hydrolase_malt_phosph"/>
    <property type="match status" value="1"/>
</dbReference>
<feature type="domain" description="Glycoside hydrolase family 65 central catalytic" evidence="6">
    <location>
        <begin position="322"/>
        <end position="706"/>
    </location>
</feature>
<dbReference type="InterPro" id="IPR005196">
    <property type="entry name" value="Glyco_hydro_65_N"/>
</dbReference>
<reference evidence="9 10" key="1">
    <citation type="submission" date="2019-01" db="EMBL/GenBank/DDBJ databases">
        <authorList>
            <consortium name="Pathogen Informatics"/>
        </authorList>
    </citation>
    <scope>NUCLEOTIDE SEQUENCE [LARGE SCALE GENOMIC DNA]</scope>
    <source>
        <strain evidence="9 10">NCTC10142</strain>
        <plasmid evidence="10">13</plasmid>
    </source>
</reference>
<sequence length="794" mass="91904">MNFLKYDVENKTISQVKFDRNVTAKTESIFALGNGRIGIRSADEERAFYNKEDFFVNGIFNRDTRDEVSELANLADLMTTPIYFDNSEFEVLEQDKYEKTLYLYEGVLKREVEIKRDYGKFHLTFERFVSQDDLNVYGHKITIKAIEVKNENGLLITFKPAINGQVTNNGTQHFGEGLKSRPTQKSLQMDQTTTISKRYVVHNLLTNLYFNDKEVEGGTDDYVVEMKRRYIGFKIRQKVKTGDVLVLEKVMSVHTSVDNKLLLNKDEIKEIANQKHSYLLTTNYNQLKAASIEMMVSRARKQFYVKIEGGEEAKYDLLALDFGVFHLNGFVPRHSKNMNVGAKGLSGEGYQGHTYWDTEFFINPIYLFNEPKIARNLLTYRYKGIHSARLKAKEEKERPEESNLLGAQYPWEMAWPTDGEVCPYWGQADVVTGKQVPITSRRQEIHVSADVAYAVNQYFQITRDYKFMEEMGYEMIIDTAIFYSNRAEVQPDGTYEIKDVMGPNEYKGNIDNNAYINMFAKYNINLALKYIDFLKSKKPEIWEVIQTKIPYEIDYSKLKLVANNLKQQAPNKDLIIAENDQFLELSKVDISAFQMLGDAGKKLFSTKEGQKVLASQLVKQADVVLLLNILPHLYTKEVRKANFDYYEPITTHDSSLSPATYAIEAVRLRMLKQAYKLFKYGINIDLGQNMHSSNAGIHAGALASIYQMIIFGYGGLDWHDDKLHINPILPEQWTKLTYRFKYQSNHFEVIVNKEKFSVQMISETIKKPTWIWIGDKKVQFENNEIYEFGVIENV</sequence>
<dbReference type="GO" id="GO:0030246">
    <property type="term" value="F:carbohydrate binding"/>
    <property type="evidence" value="ECO:0007669"/>
    <property type="project" value="InterPro"/>
</dbReference>
<dbReference type="EC" id="2.4.1.230" evidence="9"/>
<feature type="binding site" evidence="5">
    <location>
        <begin position="356"/>
        <end position="357"/>
    </location>
    <ligand>
        <name>substrate</name>
    </ligand>
</feature>
<evidence type="ECO:0000256" key="5">
    <source>
        <dbReference type="PIRSR" id="PIRSR036289-51"/>
    </source>
</evidence>
<evidence type="ECO:0000313" key="10">
    <source>
        <dbReference type="Proteomes" id="UP000289506"/>
    </source>
</evidence>
<feature type="binding site" evidence="5">
    <location>
        <begin position="619"/>
        <end position="620"/>
    </location>
    <ligand>
        <name>substrate</name>
    </ligand>
</feature>
<evidence type="ECO:0000256" key="1">
    <source>
        <dbReference type="ARBA" id="ARBA00006768"/>
    </source>
</evidence>
<dbReference type="GO" id="GO:0005975">
    <property type="term" value="P:carbohydrate metabolic process"/>
    <property type="evidence" value="ECO:0007669"/>
    <property type="project" value="InterPro"/>
</dbReference>
<evidence type="ECO:0000313" key="9">
    <source>
        <dbReference type="EMBL" id="VEU64438.1"/>
    </source>
</evidence>
<dbReference type="InterPro" id="IPR037018">
    <property type="entry name" value="GH65_N"/>
</dbReference>
<dbReference type="SUPFAM" id="SSF74650">
    <property type="entry name" value="Galactose mutarotase-like"/>
    <property type="match status" value="1"/>
</dbReference>
<dbReference type="GO" id="GO:0004553">
    <property type="term" value="F:hydrolase activity, hydrolyzing O-glycosyl compounds"/>
    <property type="evidence" value="ECO:0007669"/>
    <property type="project" value="TreeGrafter"/>
</dbReference>
<geneLocation type="plasmid" evidence="9 10">
    <name>13</name>
</geneLocation>
<feature type="domain" description="Glycoside hydrolase family 65 C-terminal" evidence="7">
    <location>
        <begin position="716"/>
        <end position="778"/>
    </location>
</feature>
<dbReference type="SUPFAM" id="SSF48208">
    <property type="entry name" value="Six-hairpin glycosidases"/>
    <property type="match status" value="1"/>
</dbReference>
<protein>
    <submittedName>
        <fullName evidence="9">Maltose phosphorylase domain-containing protein</fullName>
        <ecNumber evidence="9">2.4.1.230</ecNumber>
    </submittedName>
</protein>
<feature type="domain" description="Glycoside hydrolase family 65 N-terminal" evidence="8">
    <location>
        <begin position="16"/>
        <end position="256"/>
    </location>
</feature>
<keyword evidence="9" id="KW-0614">Plasmid</keyword>
<evidence type="ECO:0000256" key="3">
    <source>
        <dbReference type="ARBA" id="ARBA00022679"/>
    </source>
</evidence>
<dbReference type="PANTHER" id="PTHR11051:SF8">
    <property type="entry name" value="PROTEIN-GLUCOSYLGALACTOSYLHYDROXYLYSINE GLUCOSIDASE"/>
    <property type="match status" value="1"/>
</dbReference>
<dbReference type="Gene3D" id="2.60.420.10">
    <property type="entry name" value="Maltose phosphorylase, domain 3"/>
    <property type="match status" value="1"/>
</dbReference>
<dbReference type="RefSeq" id="WP_129720423.1">
    <property type="nucleotide sequence ID" value="NZ_LR214986.1"/>
</dbReference>
<comment type="similarity">
    <text evidence="1">Belongs to the glycosyl hydrolase 65 family.</text>
</comment>
<evidence type="ECO:0000256" key="2">
    <source>
        <dbReference type="ARBA" id="ARBA00022676"/>
    </source>
</evidence>
<dbReference type="Gene3D" id="2.70.98.40">
    <property type="entry name" value="Glycoside hydrolase, family 65, N-terminal domain"/>
    <property type="match status" value="1"/>
</dbReference>
<dbReference type="Gene3D" id="1.50.10.10">
    <property type="match status" value="1"/>
</dbReference>
<keyword evidence="2 9" id="KW-0328">Glycosyltransferase</keyword>
<dbReference type="InterPro" id="IPR011013">
    <property type="entry name" value="Gal_mutarotase_sf_dom"/>
</dbReference>
<evidence type="ECO:0000259" key="6">
    <source>
        <dbReference type="Pfam" id="PF03632"/>
    </source>
</evidence>
<proteinExistence type="inferred from homology"/>
<dbReference type="Pfam" id="PF03632">
    <property type="entry name" value="Glyco_hydro_65m"/>
    <property type="match status" value="1"/>
</dbReference>
<dbReference type="InterPro" id="IPR008928">
    <property type="entry name" value="6-hairpin_glycosidase_sf"/>
</dbReference>
<accession>A0A449AHE3</accession>
<dbReference type="Proteomes" id="UP000289506">
    <property type="component" value="Plasmid 13"/>
</dbReference>
<dbReference type="InterPro" id="IPR005194">
    <property type="entry name" value="Glyco_hydro_65_C"/>
</dbReference>
<keyword evidence="3 9" id="KW-0808">Transferase</keyword>
<dbReference type="AlphaFoldDB" id="A0A449AHE3"/>
<dbReference type="InterPro" id="IPR017045">
    <property type="entry name" value="Malt_Pase/Glycosyl_Hdrlase"/>
</dbReference>
<evidence type="ECO:0000256" key="4">
    <source>
        <dbReference type="PIRSR" id="PIRSR036289-50"/>
    </source>
</evidence>
<dbReference type="GO" id="GO:0033831">
    <property type="term" value="F:kojibiose phosphorylase activity"/>
    <property type="evidence" value="ECO:0007669"/>
    <property type="project" value="UniProtKB-EC"/>
</dbReference>
<name>A0A449AHE3_9BACT</name>
<evidence type="ECO:0000259" key="8">
    <source>
        <dbReference type="Pfam" id="PF03636"/>
    </source>
</evidence>
<dbReference type="InterPro" id="IPR005195">
    <property type="entry name" value="Glyco_hydro_65_M"/>
</dbReference>
<dbReference type="EMBL" id="LR214986">
    <property type="protein sequence ID" value="VEU64438.1"/>
    <property type="molecule type" value="Genomic_DNA"/>
</dbReference>
<dbReference type="PANTHER" id="PTHR11051">
    <property type="entry name" value="GLYCOSYL HYDROLASE-RELATED"/>
    <property type="match status" value="1"/>
</dbReference>
<feature type="active site" description="Proton donor" evidence="4">
    <location>
        <position position="505"/>
    </location>
</feature>
<dbReference type="Pfam" id="PF03633">
    <property type="entry name" value="Glyco_hydro_65C"/>
    <property type="match status" value="1"/>
</dbReference>
<dbReference type="InterPro" id="IPR012341">
    <property type="entry name" value="6hp_glycosidase-like_sf"/>
</dbReference>
<gene>
    <name evidence="9" type="primary">kojP</name>
    <name evidence="9" type="ORF">NCTC10142_00178</name>
</gene>